<evidence type="ECO:0000256" key="3">
    <source>
        <dbReference type="ARBA" id="ARBA00022605"/>
    </source>
</evidence>
<dbReference type="RefSeq" id="WP_012309454.1">
    <property type="nucleotide sequence ID" value="NZ_RCOR01000043.1"/>
</dbReference>
<dbReference type="NCBIfam" id="NF010662">
    <property type="entry name" value="PRK14058.1-4"/>
    <property type="match status" value="1"/>
</dbReference>
<keyword evidence="7 9" id="KW-0067">ATP-binding</keyword>
<name>A0A3R9WXF9_9CREN</name>
<dbReference type="EC" id="2.7.2.19" evidence="9"/>
<evidence type="ECO:0000259" key="10">
    <source>
        <dbReference type="Pfam" id="PF00696"/>
    </source>
</evidence>
<comment type="similarity">
    <text evidence="9">Belongs to the acetylglutamate kinase family. LysZ subfamily.</text>
</comment>
<dbReference type="InterPro" id="IPR036393">
    <property type="entry name" value="AceGlu_kinase-like_sf"/>
</dbReference>
<sequence>MLVVKVGGRALRNLREICRDLAKYEFILVHGGGDEVSDVSRRMGIEPKFVTSPSGLRSRYTDENEIEVYVMVMAGKINKLIVNELLNLGIRAVGISGLDGPTLIAERKERIIVQEGGRRFAIPGGYTGRIVEVRRDLIDSLTRSGYSVVISPISRGKGGEILNVDGDQAAVSIAEAMLPEGLVILSDVDGVIVDGEVRRVIWADEIGSIEGIGGGMLRKLMMSAKVAGLTRVLIANGLRDEPVTRALRGEGTSIEVR</sequence>
<feature type="binding site" evidence="9">
    <location>
        <position position="163"/>
    </location>
    <ligand>
        <name>substrate</name>
    </ligand>
</feature>
<feature type="binding site" evidence="9">
    <location>
        <position position="59"/>
    </location>
    <ligand>
        <name>substrate</name>
    </ligand>
</feature>
<dbReference type="PANTHER" id="PTHR23342:SF0">
    <property type="entry name" value="N-ACETYLGLUTAMATE SYNTHASE, MITOCHONDRIAL"/>
    <property type="match status" value="1"/>
</dbReference>
<dbReference type="EC" id="2.7.2.17" evidence="9"/>
<evidence type="ECO:0000256" key="8">
    <source>
        <dbReference type="ARBA" id="ARBA00023154"/>
    </source>
</evidence>
<dbReference type="EMBL" id="RCOR01000043">
    <property type="protein sequence ID" value="RSN67480.1"/>
    <property type="molecule type" value="Genomic_DNA"/>
</dbReference>
<dbReference type="PIRSF" id="PIRSF000728">
    <property type="entry name" value="NAGK"/>
    <property type="match status" value="1"/>
</dbReference>
<feature type="domain" description="Aspartate/glutamate/uridylate kinase" evidence="10">
    <location>
        <begin position="2"/>
        <end position="235"/>
    </location>
</feature>
<accession>A0A3R9WXF9</accession>
<dbReference type="NCBIfam" id="TIGR00761">
    <property type="entry name" value="argB"/>
    <property type="match status" value="1"/>
</dbReference>
<proteinExistence type="inferred from homology"/>
<dbReference type="GO" id="GO:0019878">
    <property type="term" value="P:lysine biosynthetic process via aminoadipic acid"/>
    <property type="evidence" value="ECO:0007669"/>
    <property type="project" value="UniProtKB-UniRule"/>
</dbReference>
<evidence type="ECO:0000256" key="1">
    <source>
        <dbReference type="ARBA" id="ARBA00022490"/>
    </source>
</evidence>
<dbReference type="InterPro" id="IPR001048">
    <property type="entry name" value="Asp/Glu/Uridylate_kinase"/>
</dbReference>
<dbReference type="InterPro" id="IPR004662">
    <property type="entry name" value="AcgluKinase_fam"/>
</dbReference>
<comment type="pathway">
    <text evidence="9">Amino-acid biosynthesis; L-arginine biosynthesis.</text>
</comment>
<dbReference type="OMA" id="EGLYEDW"/>
<evidence type="ECO:0000256" key="2">
    <source>
        <dbReference type="ARBA" id="ARBA00022571"/>
    </source>
</evidence>
<feature type="binding site" evidence="9">
    <location>
        <begin position="32"/>
        <end position="33"/>
    </location>
    <ligand>
        <name>substrate</name>
    </ligand>
</feature>
<keyword evidence="5 9" id="KW-0547">Nucleotide-binding</keyword>
<keyword evidence="3 9" id="KW-0028">Amino-acid biosynthesis</keyword>
<dbReference type="GeneID" id="6094088"/>
<dbReference type="GO" id="GO:0005737">
    <property type="term" value="C:cytoplasm"/>
    <property type="evidence" value="ECO:0007669"/>
    <property type="project" value="UniProtKB-SubCell"/>
</dbReference>
<dbReference type="PANTHER" id="PTHR23342">
    <property type="entry name" value="N-ACETYLGLUTAMATE SYNTHASE"/>
    <property type="match status" value="1"/>
</dbReference>
<feature type="site" description="Transition state stabilizer" evidence="9">
    <location>
        <position position="219"/>
    </location>
</feature>
<reference evidence="11 12" key="1">
    <citation type="submission" date="2018-10" db="EMBL/GenBank/DDBJ databases">
        <title>Co-occurring genomic capacity for anaerobic methane metabolism and dissimilatory sulfite reduction discovered in the Korarchaeota.</title>
        <authorList>
            <person name="Mckay L.J."/>
            <person name="Dlakic M."/>
            <person name="Fields M.W."/>
            <person name="Delmont T.O."/>
            <person name="Eren A.M."/>
            <person name="Jay Z.J."/>
            <person name="Klingelsmith K.B."/>
            <person name="Rusch D.B."/>
            <person name="Inskeep W.P."/>
        </authorList>
    </citation>
    <scope>NUCLEOTIDE SEQUENCE [LARGE SCALE GENOMIC DNA]</scope>
    <source>
        <strain evidence="11 12">WS</strain>
    </source>
</reference>
<comment type="function">
    <text evidence="9">Involved in both the arginine and lysine biosynthetic pathways. Phosphorylates the LysW-bound precursors glutamate (for arginine biosynthesis), respectively alpha-aminoadipate (for lysine biosynthesis).</text>
</comment>
<dbReference type="HAMAP" id="MF_02082">
    <property type="entry name" value="LysZ"/>
    <property type="match status" value="1"/>
</dbReference>
<evidence type="ECO:0000313" key="11">
    <source>
        <dbReference type="EMBL" id="RSN67480.1"/>
    </source>
</evidence>
<comment type="pathway">
    <text evidence="9">Amino-acid biosynthesis; L-lysine biosynthesis via AAA pathway; L-lysine from L-alpha-aminoadipate (Thermus route): step 2/5.</text>
</comment>
<dbReference type="Proteomes" id="UP000278149">
    <property type="component" value="Unassembled WGS sequence"/>
</dbReference>
<dbReference type="UniPathway" id="UPA00033">
    <property type="reaction ID" value="UER00036"/>
</dbReference>
<dbReference type="InterPro" id="IPR037529">
    <property type="entry name" value="LysZ"/>
</dbReference>
<evidence type="ECO:0000256" key="4">
    <source>
        <dbReference type="ARBA" id="ARBA00022679"/>
    </source>
</evidence>
<gene>
    <name evidence="9" type="primary">lysZ</name>
    <name evidence="11" type="ORF">D9Q81_08365</name>
</gene>
<dbReference type="Gene3D" id="3.40.1160.10">
    <property type="entry name" value="Acetylglutamate kinase-like"/>
    <property type="match status" value="1"/>
</dbReference>
<dbReference type="AlphaFoldDB" id="A0A3R9WXF9"/>
<dbReference type="GO" id="GO:0043744">
    <property type="term" value="F:N2-acetyl-L-aminoadipate kinase activity"/>
    <property type="evidence" value="ECO:0007669"/>
    <property type="project" value="RHEA"/>
</dbReference>
<comment type="catalytic activity">
    <reaction evidence="9">
        <text>[amino-group carrier protein]-C-terminal-gamma-(L-glutamyl)-L-glutamate + ATP = [amino-group carrier protein]-C-terminal-gamma-(5-phospho-L-glutamyl)-L-glutamate + ADP</text>
        <dbReference type="Rhea" id="RHEA:52632"/>
        <dbReference type="Rhea" id="RHEA-COMP:13311"/>
        <dbReference type="Rhea" id="RHEA-COMP:13313"/>
        <dbReference type="ChEBI" id="CHEBI:30616"/>
        <dbReference type="ChEBI" id="CHEBI:136714"/>
        <dbReference type="ChEBI" id="CHEBI:136717"/>
        <dbReference type="ChEBI" id="CHEBI:456216"/>
        <dbReference type="EC" id="2.7.2.19"/>
    </reaction>
</comment>
<evidence type="ECO:0000256" key="7">
    <source>
        <dbReference type="ARBA" id="ARBA00022840"/>
    </source>
</evidence>
<keyword evidence="6 9" id="KW-0418">Kinase</keyword>
<evidence type="ECO:0000256" key="6">
    <source>
        <dbReference type="ARBA" id="ARBA00022777"/>
    </source>
</evidence>
<comment type="catalytic activity">
    <reaction evidence="9">
        <text>[amino-group carrier protein]-C-terminal-N-(1,4-dicarboxybutan-1-yl)-L-glutamine + ATP = [amino-group carrier protein]-C-terminal-N-(1-carboxy-5-phosphooxy-5-oxopentan-1-yl)-L-glutamine + ADP</text>
        <dbReference type="Rhea" id="RHEA:41944"/>
        <dbReference type="Rhea" id="RHEA-COMP:9694"/>
        <dbReference type="Rhea" id="RHEA-COMP:9712"/>
        <dbReference type="ChEBI" id="CHEBI:30616"/>
        <dbReference type="ChEBI" id="CHEBI:78499"/>
        <dbReference type="ChEBI" id="CHEBI:78503"/>
        <dbReference type="ChEBI" id="CHEBI:456216"/>
        <dbReference type="EC" id="2.7.2.17"/>
    </reaction>
</comment>
<dbReference type="SUPFAM" id="SSF53633">
    <property type="entry name" value="Carbamate kinase-like"/>
    <property type="match status" value="1"/>
</dbReference>
<dbReference type="Pfam" id="PF00696">
    <property type="entry name" value="AA_kinase"/>
    <property type="match status" value="1"/>
</dbReference>
<keyword evidence="2 9" id="KW-0055">Arginine biosynthesis</keyword>
<evidence type="ECO:0000313" key="12">
    <source>
        <dbReference type="Proteomes" id="UP000278149"/>
    </source>
</evidence>
<organism evidence="11 12">
    <name type="scientific">Candidatus Korarchaeum cryptofilum</name>
    <dbReference type="NCBI Taxonomy" id="498846"/>
    <lineage>
        <taxon>Archaea</taxon>
        <taxon>Thermoproteota</taxon>
        <taxon>Candidatus Korarchaeia</taxon>
        <taxon>Candidatus Korarchaeales</taxon>
        <taxon>Candidatus Korarchaeaceae</taxon>
        <taxon>Candidatus Korarchaeum</taxon>
    </lineage>
</organism>
<dbReference type="GO" id="GO:0005524">
    <property type="term" value="F:ATP binding"/>
    <property type="evidence" value="ECO:0007669"/>
    <property type="project" value="UniProtKB-KW"/>
</dbReference>
<evidence type="ECO:0000256" key="5">
    <source>
        <dbReference type="ARBA" id="ARBA00022741"/>
    </source>
</evidence>
<comment type="subcellular location">
    <subcellularLocation>
        <location evidence="9">Cytoplasm</location>
    </subcellularLocation>
</comment>
<dbReference type="GO" id="GO:0042450">
    <property type="term" value="P:L-arginine biosynthetic process via ornithine"/>
    <property type="evidence" value="ECO:0007669"/>
    <property type="project" value="UniProtKB-UniRule"/>
</dbReference>
<keyword evidence="1 9" id="KW-0963">Cytoplasm</keyword>
<protein>
    <recommendedName>
        <fullName evidence="9">Putative [LysW]-aminoadipate/[LysW]-glutamate kinase</fullName>
        <ecNumber evidence="9">2.7.2.17</ecNumber>
        <ecNumber evidence="9">2.7.2.19</ecNumber>
    </recommendedName>
</protein>
<keyword evidence="4 9" id="KW-0808">Transferase</keyword>
<comment type="caution">
    <text evidence="11">The sequence shown here is derived from an EMBL/GenBank/DDBJ whole genome shotgun (WGS) entry which is preliminary data.</text>
</comment>
<keyword evidence="8 9" id="KW-0457">Lysine biosynthesis</keyword>
<feature type="site" description="Transition state stabilizer" evidence="9">
    <location>
        <position position="5"/>
    </location>
</feature>
<evidence type="ECO:0000256" key="9">
    <source>
        <dbReference type="HAMAP-Rule" id="MF_02082"/>
    </source>
</evidence>
<dbReference type="GO" id="GO:0003991">
    <property type="term" value="F:acetylglutamate kinase activity"/>
    <property type="evidence" value="ECO:0007669"/>
    <property type="project" value="TreeGrafter"/>
</dbReference>
<dbReference type="UniPathway" id="UPA00068"/>